<keyword evidence="3" id="KW-1185">Reference proteome</keyword>
<feature type="region of interest" description="Disordered" evidence="1">
    <location>
        <begin position="241"/>
        <end position="262"/>
    </location>
</feature>
<accession>A0ABQ8ETQ4</accession>
<protein>
    <submittedName>
        <fullName evidence="2">Uncharacterized protein</fullName>
    </submittedName>
</protein>
<organism evidence="2 3">
    <name type="scientific">Batrachochytrium salamandrivorans</name>
    <dbReference type="NCBI Taxonomy" id="1357716"/>
    <lineage>
        <taxon>Eukaryota</taxon>
        <taxon>Fungi</taxon>
        <taxon>Fungi incertae sedis</taxon>
        <taxon>Chytridiomycota</taxon>
        <taxon>Chytridiomycota incertae sedis</taxon>
        <taxon>Chytridiomycetes</taxon>
        <taxon>Rhizophydiales</taxon>
        <taxon>Rhizophydiales incertae sedis</taxon>
        <taxon>Batrachochytrium</taxon>
    </lineage>
</organism>
<evidence type="ECO:0000256" key="1">
    <source>
        <dbReference type="SAM" id="MobiDB-lite"/>
    </source>
</evidence>
<feature type="compositionally biased region" description="Polar residues" evidence="1">
    <location>
        <begin position="250"/>
        <end position="262"/>
    </location>
</feature>
<evidence type="ECO:0000313" key="3">
    <source>
        <dbReference type="Proteomes" id="UP001648503"/>
    </source>
</evidence>
<gene>
    <name evidence="2" type="ORF">BASA50_000422</name>
</gene>
<proteinExistence type="predicted"/>
<dbReference type="Proteomes" id="UP001648503">
    <property type="component" value="Unassembled WGS sequence"/>
</dbReference>
<evidence type="ECO:0000313" key="2">
    <source>
        <dbReference type="EMBL" id="KAH6586467.1"/>
    </source>
</evidence>
<sequence>MGRPKGGRKPRKLSTALIQDDTDSSSEEIEQERLQEAGSELQTSHTSHNRGKGVVEPSSAGPESNLNRACISQSGTHSMHLDRIPRLKDRTSSSPIEAIWRYILTFIKSTPSCPGFNARHGCSSKSNRSHRIDVARTVLGRWLEHVVWLVKACAMVSLERGRARRCAIITALTITRIDTRVVDRCYYMYSGRTSETKKKVMDRYLAFRQQYGTLISKSLAIKPSPAHRKSVVRVYSDNRKDMGDIKKGQKTSSSAHTANRIE</sequence>
<reference evidence="2 3" key="1">
    <citation type="submission" date="2021-02" db="EMBL/GenBank/DDBJ databases">
        <title>Variation within the Batrachochytrium salamandrivorans European outbreak.</title>
        <authorList>
            <person name="Kelly M."/>
            <person name="Pasmans F."/>
            <person name="Shea T.P."/>
            <person name="Munoz J.F."/>
            <person name="Carranza S."/>
            <person name="Cuomo C.A."/>
            <person name="Martel A."/>
        </authorList>
    </citation>
    <scope>NUCLEOTIDE SEQUENCE [LARGE SCALE GENOMIC DNA]</scope>
    <source>
        <strain evidence="2 3">AMFP18/2</strain>
    </source>
</reference>
<dbReference type="EMBL" id="JAFCIX010000573">
    <property type="protein sequence ID" value="KAH6586467.1"/>
    <property type="molecule type" value="Genomic_DNA"/>
</dbReference>
<feature type="compositionally biased region" description="Acidic residues" evidence="1">
    <location>
        <begin position="20"/>
        <end position="30"/>
    </location>
</feature>
<name>A0ABQ8ETQ4_9FUNG</name>
<feature type="region of interest" description="Disordered" evidence="1">
    <location>
        <begin position="1"/>
        <end position="69"/>
    </location>
</feature>
<comment type="caution">
    <text evidence="2">The sequence shown here is derived from an EMBL/GenBank/DDBJ whole genome shotgun (WGS) entry which is preliminary data.</text>
</comment>
<feature type="compositionally biased region" description="Basic residues" evidence="1">
    <location>
        <begin position="1"/>
        <end position="12"/>
    </location>
</feature>